<dbReference type="AlphaFoldDB" id="A0ABD0Y3M1"/>
<keyword evidence="2" id="KW-0805">Transcription regulation</keyword>
<evidence type="ECO:0000256" key="4">
    <source>
        <dbReference type="ARBA" id="ARBA00023242"/>
    </source>
</evidence>
<keyword evidence="4" id="KW-0539">Nucleus</keyword>
<dbReference type="PANTHER" id="PTHR11950:SF31">
    <property type="entry name" value="SEGMENTATION PROTEIN RUNT"/>
    <property type="match status" value="1"/>
</dbReference>
<evidence type="ECO:0000256" key="1">
    <source>
        <dbReference type="ARBA" id="ARBA00004123"/>
    </source>
</evidence>
<dbReference type="GO" id="GO:0006357">
    <property type="term" value="P:regulation of transcription by RNA polymerase II"/>
    <property type="evidence" value="ECO:0007669"/>
    <property type="project" value="UniProtKB-ARBA"/>
</dbReference>
<evidence type="ECO:0000256" key="2">
    <source>
        <dbReference type="ARBA" id="ARBA00023015"/>
    </source>
</evidence>
<protein>
    <recommendedName>
        <fullName evidence="6">Runt domain-containing protein</fullName>
    </recommendedName>
</protein>
<feature type="region of interest" description="Disordered" evidence="5">
    <location>
        <begin position="1"/>
        <end position="23"/>
    </location>
</feature>
<evidence type="ECO:0000313" key="7">
    <source>
        <dbReference type="EMBL" id="KAL1122026.1"/>
    </source>
</evidence>
<feature type="domain" description="Runt" evidence="6">
    <location>
        <begin position="33"/>
        <end position="162"/>
    </location>
</feature>
<evidence type="ECO:0000259" key="6">
    <source>
        <dbReference type="PROSITE" id="PS51062"/>
    </source>
</evidence>
<dbReference type="EMBL" id="JBFDAA010000014">
    <property type="protein sequence ID" value="KAL1122026.1"/>
    <property type="molecule type" value="Genomic_DNA"/>
</dbReference>
<accession>A0ABD0Y3M1</accession>
<dbReference type="InterPro" id="IPR000040">
    <property type="entry name" value="AML1_Runt"/>
</dbReference>
<gene>
    <name evidence="7" type="ORF">AAG570_003432</name>
</gene>
<dbReference type="InterPro" id="IPR013524">
    <property type="entry name" value="Runt_dom"/>
</dbReference>
<feature type="compositionally biased region" description="Basic residues" evidence="5">
    <location>
        <begin position="1"/>
        <end position="10"/>
    </location>
</feature>
<proteinExistence type="predicted"/>
<dbReference type="PRINTS" id="PR00967">
    <property type="entry name" value="ONCOGENEAML1"/>
</dbReference>
<evidence type="ECO:0000256" key="3">
    <source>
        <dbReference type="ARBA" id="ARBA00023163"/>
    </source>
</evidence>
<dbReference type="InterPro" id="IPR012346">
    <property type="entry name" value="p53/RUNT-type_TF_DNA-bd_sf"/>
</dbReference>
<sequence length="177" mass="19336">MTSDGKKRRRGGEGSTVSGGASGGGEFWWTERVACEAQAEHPGELVRTGSPYFLCSALPTHWRSNKTLPVGFKVVALGEVMDGTIVTVRAGNDENYCAELRNCTAVMKNQVAKFSDLRFVGRSGRGETSYPLCLKMGSKSMISLRGDTSSKSYRYSFKLPRGGWDIQRGISIYFTGI</sequence>
<dbReference type="Gene3D" id="2.60.40.720">
    <property type="match status" value="1"/>
</dbReference>
<dbReference type="InterPro" id="IPR008967">
    <property type="entry name" value="p53-like_TF_DNA-bd_sf"/>
</dbReference>
<name>A0ABD0Y3M1_9HEMI</name>
<comment type="subcellular location">
    <subcellularLocation>
        <location evidence="1">Nucleus</location>
    </subcellularLocation>
</comment>
<evidence type="ECO:0000256" key="5">
    <source>
        <dbReference type="SAM" id="MobiDB-lite"/>
    </source>
</evidence>
<keyword evidence="8" id="KW-1185">Reference proteome</keyword>
<dbReference type="PANTHER" id="PTHR11950">
    <property type="entry name" value="RUNT RELATED"/>
    <property type="match status" value="1"/>
</dbReference>
<dbReference type="Proteomes" id="UP001558652">
    <property type="component" value="Unassembled WGS sequence"/>
</dbReference>
<dbReference type="GO" id="GO:0005634">
    <property type="term" value="C:nucleus"/>
    <property type="evidence" value="ECO:0007669"/>
    <property type="project" value="UniProtKB-SubCell"/>
</dbReference>
<dbReference type="PROSITE" id="PS51062">
    <property type="entry name" value="RUNT"/>
    <property type="match status" value="1"/>
</dbReference>
<evidence type="ECO:0000313" key="8">
    <source>
        <dbReference type="Proteomes" id="UP001558652"/>
    </source>
</evidence>
<dbReference type="Pfam" id="PF00853">
    <property type="entry name" value="Runt"/>
    <property type="match status" value="1"/>
</dbReference>
<organism evidence="7 8">
    <name type="scientific">Ranatra chinensis</name>
    <dbReference type="NCBI Taxonomy" id="642074"/>
    <lineage>
        <taxon>Eukaryota</taxon>
        <taxon>Metazoa</taxon>
        <taxon>Ecdysozoa</taxon>
        <taxon>Arthropoda</taxon>
        <taxon>Hexapoda</taxon>
        <taxon>Insecta</taxon>
        <taxon>Pterygota</taxon>
        <taxon>Neoptera</taxon>
        <taxon>Paraneoptera</taxon>
        <taxon>Hemiptera</taxon>
        <taxon>Heteroptera</taxon>
        <taxon>Panheteroptera</taxon>
        <taxon>Nepomorpha</taxon>
        <taxon>Nepidae</taxon>
        <taxon>Ranatrinae</taxon>
        <taxon>Ranatra</taxon>
    </lineage>
</organism>
<reference evidence="7 8" key="1">
    <citation type="submission" date="2024-07" db="EMBL/GenBank/DDBJ databases">
        <title>Chromosome-level genome assembly of the water stick insect Ranatra chinensis (Heteroptera: Nepidae).</title>
        <authorList>
            <person name="Liu X."/>
        </authorList>
    </citation>
    <scope>NUCLEOTIDE SEQUENCE [LARGE SCALE GENOMIC DNA]</scope>
    <source>
        <strain evidence="7">Cailab_2021Rc</strain>
        <tissue evidence="7">Muscle</tissue>
    </source>
</reference>
<dbReference type="SUPFAM" id="SSF49417">
    <property type="entry name" value="p53-like transcription factors"/>
    <property type="match status" value="1"/>
</dbReference>
<comment type="caution">
    <text evidence="7">The sequence shown here is derived from an EMBL/GenBank/DDBJ whole genome shotgun (WGS) entry which is preliminary data.</text>
</comment>
<keyword evidence="3" id="KW-0804">Transcription</keyword>